<dbReference type="EC" id="1.1.1.25" evidence="2 7"/>
<organism evidence="9 10">
    <name type="scientific">Clostridium disporicum</name>
    <dbReference type="NCBI Taxonomy" id="84024"/>
    <lineage>
        <taxon>Bacteria</taxon>
        <taxon>Bacillati</taxon>
        <taxon>Bacillota</taxon>
        <taxon>Clostridia</taxon>
        <taxon>Eubacteriales</taxon>
        <taxon>Clostridiaceae</taxon>
        <taxon>Clostridium</taxon>
    </lineage>
</organism>
<evidence type="ECO:0000256" key="4">
    <source>
        <dbReference type="ARBA" id="ARBA00022857"/>
    </source>
</evidence>
<feature type="active site" description="Proton acceptor" evidence="7">
    <location>
        <position position="65"/>
    </location>
</feature>
<comment type="catalytic activity">
    <reaction evidence="7">
        <text>shikimate + NADP(+) = 3-dehydroshikimate + NADPH + H(+)</text>
        <dbReference type="Rhea" id="RHEA:17737"/>
        <dbReference type="ChEBI" id="CHEBI:15378"/>
        <dbReference type="ChEBI" id="CHEBI:16630"/>
        <dbReference type="ChEBI" id="CHEBI:36208"/>
        <dbReference type="ChEBI" id="CHEBI:57783"/>
        <dbReference type="ChEBI" id="CHEBI:58349"/>
        <dbReference type="EC" id="1.1.1.25"/>
    </reaction>
</comment>
<dbReference type="GO" id="GO:0004764">
    <property type="term" value="F:shikimate 3-dehydrogenase (NADP+) activity"/>
    <property type="evidence" value="ECO:0007669"/>
    <property type="project" value="UniProtKB-UniRule"/>
</dbReference>
<dbReference type="AlphaFoldDB" id="A0A174CL81"/>
<feature type="binding site" evidence="7">
    <location>
        <position position="234"/>
    </location>
    <ligand>
        <name>NADP(+)</name>
        <dbReference type="ChEBI" id="CHEBI:58349"/>
    </ligand>
</feature>
<feature type="binding site" evidence="7">
    <location>
        <position position="86"/>
    </location>
    <ligand>
        <name>shikimate</name>
        <dbReference type="ChEBI" id="CHEBI:36208"/>
    </ligand>
</feature>
<feature type="binding site" evidence="7">
    <location>
        <position position="101"/>
    </location>
    <ligand>
        <name>shikimate</name>
        <dbReference type="ChEBI" id="CHEBI:36208"/>
    </ligand>
</feature>
<comment type="similarity">
    <text evidence="7">Belongs to the shikimate dehydrogenase family.</text>
</comment>
<evidence type="ECO:0000256" key="3">
    <source>
        <dbReference type="ARBA" id="ARBA00022605"/>
    </source>
</evidence>
<dbReference type="CDD" id="cd01065">
    <property type="entry name" value="NAD_bind_Shikimate_DH"/>
    <property type="match status" value="1"/>
</dbReference>
<dbReference type="PANTHER" id="PTHR21089:SF1">
    <property type="entry name" value="BIFUNCTIONAL 3-DEHYDROQUINATE DEHYDRATASE_SHIKIMATE DEHYDROGENASE, CHLOROPLASTIC"/>
    <property type="match status" value="1"/>
</dbReference>
<dbReference type="EMBL" id="CYZX01000005">
    <property type="protein sequence ID" value="CUO12969.1"/>
    <property type="molecule type" value="Genomic_DNA"/>
</dbReference>
<feature type="binding site" evidence="7">
    <location>
        <position position="211"/>
    </location>
    <ligand>
        <name>NADP(+)</name>
        <dbReference type="ChEBI" id="CHEBI:58349"/>
    </ligand>
</feature>
<dbReference type="InterPro" id="IPR046346">
    <property type="entry name" value="Aminoacid_DH-like_N_sf"/>
</dbReference>
<keyword evidence="4 7" id="KW-0521">NADP</keyword>
<dbReference type="NCBIfam" id="TIGR00507">
    <property type="entry name" value="aroE"/>
    <property type="match status" value="1"/>
</dbReference>
<accession>A0A174CL81</accession>
<feature type="binding site" evidence="7">
    <location>
        <position position="61"/>
    </location>
    <ligand>
        <name>shikimate</name>
        <dbReference type="ChEBI" id="CHEBI:36208"/>
    </ligand>
</feature>
<dbReference type="OrthoDB" id="9792692at2"/>
<comment type="subunit">
    <text evidence="7">Homodimer.</text>
</comment>
<gene>
    <name evidence="7 9" type="primary">aroE</name>
    <name evidence="9" type="ORF">ERS852471_01010</name>
</gene>
<feature type="binding site" evidence="7">
    <location>
        <position position="213"/>
    </location>
    <ligand>
        <name>shikimate</name>
        <dbReference type="ChEBI" id="CHEBI:36208"/>
    </ligand>
</feature>
<evidence type="ECO:0000313" key="10">
    <source>
        <dbReference type="Proteomes" id="UP000095594"/>
    </source>
</evidence>
<dbReference type="GO" id="GO:0050661">
    <property type="term" value="F:NADP binding"/>
    <property type="evidence" value="ECO:0007669"/>
    <property type="project" value="InterPro"/>
</dbReference>
<name>A0A174CL81_9CLOT</name>
<dbReference type="Pfam" id="PF08501">
    <property type="entry name" value="Shikimate_dh_N"/>
    <property type="match status" value="1"/>
</dbReference>
<dbReference type="Gene3D" id="3.40.50.10860">
    <property type="entry name" value="Leucine Dehydrogenase, chain A, domain 1"/>
    <property type="match status" value="1"/>
</dbReference>
<protein>
    <recommendedName>
        <fullName evidence="2 7">Shikimate dehydrogenase (NADP(+))</fullName>
        <shortName evidence="7">SDH</shortName>
        <ecNumber evidence="2 7">1.1.1.25</ecNumber>
    </recommendedName>
</protein>
<dbReference type="InterPro" id="IPR036291">
    <property type="entry name" value="NAD(P)-bd_dom_sf"/>
</dbReference>
<reference evidence="9 10" key="1">
    <citation type="submission" date="2015-09" db="EMBL/GenBank/DDBJ databases">
        <authorList>
            <consortium name="Pathogen Informatics"/>
        </authorList>
    </citation>
    <scope>NUCLEOTIDE SEQUENCE [LARGE SCALE GENOMIC DNA]</scope>
    <source>
        <strain evidence="9 10">2789STDY5834856</strain>
    </source>
</reference>
<dbReference type="SUPFAM" id="SSF51735">
    <property type="entry name" value="NAD(P)-binding Rossmann-fold domains"/>
    <property type="match status" value="1"/>
</dbReference>
<evidence type="ECO:0000256" key="5">
    <source>
        <dbReference type="ARBA" id="ARBA00023002"/>
    </source>
</evidence>
<evidence type="ECO:0000256" key="2">
    <source>
        <dbReference type="ARBA" id="ARBA00012962"/>
    </source>
</evidence>
<keyword evidence="3 7" id="KW-0028">Amino-acid biosynthesis</keyword>
<dbReference type="InterPro" id="IPR022893">
    <property type="entry name" value="Shikimate_DH_fam"/>
</dbReference>
<evidence type="ECO:0000256" key="1">
    <source>
        <dbReference type="ARBA" id="ARBA00004871"/>
    </source>
</evidence>
<dbReference type="SUPFAM" id="SSF53223">
    <property type="entry name" value="Aminoacid dehydrogenase-like, N-terminal domain"/>
    <property type="match status" value="1"/>
</dbReference>
<comment type="caution">
    <text evidence="7">Lacks conserved residue(s) required for the propagation of feature annotation.</text>
</comment>
<dbReference type="GO" id="GO:0019632">
    <property type="term" value="P:shikimate metabolic process"/>
    <property type="evidence" value="ECO:0007669"/>
    <property type="project" value="InterPro"/>
</dbReference>
<dbReference type="InterPro" id="IPR011342">
    <property type="entry name" value="Shikimate_DH"/>
</dbReference>
<evidence type="ECO:0000256" key="7">
    <source>
        <dbReference type="HAMAP-Rule" id="MF_00222"/>
    </source>
</evidence>
<dbReference type="GO" id="GO:0009073">
    <property type="term" value="P:aromatic amino acid family biosynthetic process"/>
    <property type="evidence" value="ECO:0007669"/>
    <property type="project" value="UniProtKB-KW"/>
</dbReference>
<proteinExistence type="inferred from homology"/>
<dbReference type="Proteomes" id="UP000095594">
    <property type="component" value="Unassembled WGS sequence"/>
</dbReference>
<feature type="binding site" evidence="7">
    <location>
        <position position="241"/>
    </location>
    <ligand>
        <name>shikimate</name>
        <dbReference type="ChEBI" id="CHEBI:36208"/>
    </ligand>
</feature>
<evidence type="ECO:0000256" key="6">
    <source>
        <dbReference type="ARBA" id="ARBA00023141"/>
    </source>
</evidence>
<dbReference type="GO" id="GO:0009423">
    <property type="term" value="P:chorismate biosynthetic process"/>
    <property type="evidence" value="ECO:0007669"/>
    <property type="project" value="UniProtKB-UniRule"/>
</dbReference>
<feature type="binding site" evidence="7">
    <location>
        <begin position="14"/>
        <end position="16"/>
    </location>
    <ligand>
        <name>shikimate</name>
        <dbReference type="ChEBI" id="CHEBI:36208"/>
    </ligand>
</feature>
<evidence type="ECO:0000313" key="9">
    <source>
        <dbReference type="EMBL" id="CUO12969.1"/>
    </source>
</evidence>
<sequence>MDFFGILGEKLSHSLSPEIHGTILKSIDKCGEYKLFEIERDKLGEFIEAVKLFNVRGFNITIPYKQEIMKYLDFISEEAKRIGAVNSVVLKDNKLYGYNTDYFGFGATFERKKITFKDKIAVILGTGGACKAALTYILDNEIKELYLVSRNPKDVSLNVDDKRLKVISYDELKCIKGNIIINSTPVGMYPNKDRCPIGKDIIDNYDVVMDLIYNPLETKFLEYGREKEKITLDGLYMLVAQAVKAQEIFQEINIDDEIIDNIYRDLQDKFK</sequence>
<comment type="function">
    <text evidence="7">Involved in the biosynthesis of the chorismate, which leads to the biosynthesis of aromatic amino acids. Catalyzes the reversible NADPH linked reduction of 3-dehydroshikimate (DHSA) to yield shikimate (SA).</text>
</comment>
<dbReference type="InterPro" id="IPR013708">
    <property type="entry name" value="Shikimate_DH-bd_N"/>
</dbReference>
<dbReference type="HAMAP" id="MF_00222">
    <property type="entry name" value="Shikimate_DH_AroE"/>
    <property type="match status" value="1"/>
</dbReference>
<feature type="binding site" evidence="7">
    <location>
        <position position="77"/>
    </location>
    <ligand>
        <name>NADP(+)</name>
        <dbReference type="ChEBI" id="CHEBI:58349"/>
    </ligand>
</feature>
<dbReference type="Gene3D" id="3.40.50.720">
    <property type="entry name" value="NAD(P)-binding Rossmann-like Domain"/>
    <property type="match status" value="1"/>
</dbReference>
<dbReference type="GO" id="GO:0005829">
    <property type="term" value="C:cytosol"/>
    <property type="evidence" value="ECO:0007669"/>
    <property type="project" value="TreeGrafter"/>
</dbReference>
<evidence type="ECO:0000259" key="8">
    <source>
        <dbReference type="Pfam" id="PF08501"/>
    </source>
</evidence>
<dbReference type="GO" id="GO:0008652">
    <property type="term" value="P:amino acid biosynthetic process"/>
    <property type="evidence" value="ECO:0007669"/>
    <property type="project" value="UniProtKB-KW"/>
</dbReference>
<keyword evidence="5 7" id="KW-0560">Oxidoreductase</keyword>
<dbReference type="PANTHER" id="PTHR21089">
    <property type="entry name" value="SHIKIMATE DEHYDROGENASE"/>
    <property type="match status" value="1"/>
</dbReference>
<dbReference type="UniPathway" id="UPA00053">
    <property type="reaction ID" value="UER00087"/>
</dbReference>
<keyword evidence="6 7" id="KW-0057">Aromatic amino acid biosynthesis</keyword>
<feature type="domain" description="Shikimate dehydrogenase substrate binding N-terminal" evidence="8">
    <location>
        <begin position="6"/>
        <end position="88"/>
    </location>
</feature>
<dbReference type="RefSeq" id="WP_055264542.1">
    <property type="nucleotide sequence ID" value="NZ_CABIXQ010000005.1"/>
</dbReference>
<comment type="pathway">
    <text evidence="1 7">Metabolic intermediate biosynthesis; chorismate biosynthesis; chorismate from D-erythrose 4-phosphate and phosphoenolpyruvate: step 4/7.</text>
</comment>